<protein>
    <recommendedName>
        <fullName evidence="4">Fimbria/pilus periplasmic chaperone</fullName>
    </recommendedName>
</protein>
<evidence type="ECO:0000313" key="2">
    <source>
        <dbReference type="EMBL" id="WFL76163.1"/>
    </source>
</evidence>
<dbReference type="InterPro" id="IPR013783">
    <property type="entry name" value="Ig-like_fold"/>
</dbReference>
<organism evidence="2 3">
    <name type="scientific">Altererythrobacter arenosus</name>
    <dbReference type="NCBI Taxonomy" id="3032592"/>
    <lineage>
        <taxon>Bacteria</taxon>
        <taxon>Pseudomonadati</taxon>
        <taxon>Pseudomonadota</taxon>
        <taxon>Alphaproteobacteria</taxon>
        <taxon>Sphingomonadales</taxon>
        <taxon>Erythrobacteraceae</taxon>
        <taxon>Altererythrobacter</taxon>
    </lineage>
</organism>
<evidence type="ECO:0008006" key="4">
    <source>
        <dbReference type="Google" id="ProtNLM"/>
    </source>
</evidence>
<feature type="chain" id="PRO_5047116431" description="Fimbria/pilus periplasmic chaperone" evidence="1">
    <location>
        <begin position="22"/>
        <end position="226"/>
    </location>
</feature>
<accession>A0ABY8FMD4</accession>
<reference evidence="2 3" key="1">
    <citation type="submission" date="2023-03" db="EMBL/GenBank/DDBJ databases">
        <title>Altererythrobacter sp. CAU 1644 isolated from sand.</title>
        <authorList>
            <person name="Kim W."/>
        </authorList>
    </citation>
    <scope>NUCLEOTIDE SEQUENCE [LARGE SCALE GENOMIC DNA]</scope>
    <source>
        <strain evidence="2 3">CAU 1644</strain>
    </source>
</reference>
<dbReference type="SUPFAM" id="SSF49354">
    <property type="entry name" value="PapD-like"/>
    <property type="match status" value="1"/>
</dbReference>
<dbReference type="RefSeq" id="WP_278014929.1">
    <property type="nucleotide sequence ID" value="NZ_CP121106.1"/>
</dbReference>
<sequence>MKKYAGLVAFLAVVFSSPASAEMVLSKVILDLNGEDHRQDDIEIFNSGAERIYVVADPYEIIAPGTEQQLRKPAIDPEVSGILVSPRKLIIEPGERRIVRVAILDEQRVRERIFRLAVKPVVGDVTANTNALKVLIGYDALVISRPTSLVGNIESDREGRTLTIINNSNMAREFFGAVQCDQDGVNCVKLPARRLYAGTSWSLELPYNQPVTFDTAWASQNERLTF</sequence>
<evidence type="ECO:0000256" key="1">
    <source>
        <dbReference type="SAM" id="SignalP"/>
    </source>
</evidence>
<keyword evidence="3" id="KW-1185">Reference proteome</keyword>
<keyword evidence="1" id="KW-0732">Signal</keyword>
<evidence type="ECO:0000313" key="3">
    <source>
        <dbReference type="Proteomes" id="UP001215827"/>
    </source>
</evidence>
<dbReference type="Proteomes" id="UP001215827">
    <property type="component" value="Chromosome"/>
</dbReference>
<dbReference type="Gene3D" id="2.60.40.10">
    <property type="entry name" value="Immunoglobulins"/>
    <property type="match status" value="1"/>
</dbReference>
<dbReference type="InterPro" id="IPR008962">
    <property type="entry name" value="PapD-like_sf"/>
</dbReference>
<proteinExistence type="predicted"/>
<name>A0ABY8FMD4_9SPHN</name>
<dbReference type="EMBL" id="CP121106">
    <property type="protein sequence ID" value="WFL76163.1"/>
    <property type="molecule type" value="Genomic_DNA"/>
</dbReference>
<feature type="signal peptide" evidence="1">
    <location>
        <begin position="1"/>
        <end position="21"/>
    </location>
</feature>
<gene>
    <name evidence="2" type="ORF">P7228_09130</name>
</gene>